<feature type="compositionally biased region" description="Polar residues" evidence="1">
    <location>
        <begin position="168"/>
        <end position="177"/>
    </location>
</feature>
<dbReference type="AlphaFoldDB" id="A0ABD1H800"/>
<feature type="compositionally biased region" description="Low complexity" evidence="1">
    <location>
        <begin position="178"/>
        <end position="187"/>
    </location>
</feature>
<feature type="compositionally biased region" description="Basic and acidic residues" evidence="1">
    <location>
        <begin position="258"/>
        <end position="271"/>
    </location>
</feature>
<accession>A0ABD1H800</accession>
<proteinExistence type="predicted"/>
<evidence type="ECO:0000313" key="3">
    <source>
        <dbReference type="Proteomes" id="UP001567538"/>
    </source>
</evidence>
<dbReference type="EMBL" id="JBEAFC010000006">
    <property type="protein sequence ID" value="KAL1552140.1"/>
    <property type="molecule type" value="Genomic_DNA"/>
</dbReference>
<name>A0ABD1H800_SALDI</name>
<evidence type="ECO:0000256" key="1">
    <source>
        <dbReference type="SAM" id="MobiDB-lite"/>
    </source>
</evidence>
<feature type="compositionally biased region" description="Polar residues" evidence="1">
    <location>
        <begin position="1"/>
        <end position="11"/>
    </location>
</feature>
<feature type="compositionally biased region" description="Polar residues" evidence="1">
    <location>
        <begin position="195"/>
        <end position="205"/>
    </location>
</feature>
<feature type="region of interest" description="Disordered" evidence="1">
    <location>
        <begin position="249"/>
        <end position="271"/>
    </location>
</feature>
<gene>
    <name evidence="2" type="ORF">AAHA92_12977</name>
</gene>
<protein>
    <submittedName>
        <fullName evidence="2">Uncharacterized protein</fullName>
    </submittedName>
</protein>
<dbReference type="Proteomes" id="UP001567538">
    <property type="component" value="Unassembled WGS sequence"/>
</dbReference>
<comment type="caution">
    <text evidence="2">The sequence shown here is derived from an EMBL/GenBank/DDBJ whole genome shotgun (WGS) entry which is preliminary data.</text>
</comment>
<sequence length="271" mass="29932">MEQGSSSSQDFSAERESRYSQYQTSNFEGEPNFSQSRQTQFSGGPLQVPFESPGIDVTVNTDIHNAYSVPRAQNTEMTLENLDSSRSMRSQGFSYPLSTPNGFGISNNWTNPATSAHKASYESSMSGLLNPIAVQRSYPAQHMQNNAATVESPIPIRPVSTTQGIPYQMNTPSGFNPSGSNALSSSSLKRKVSSQDESTPNYQSWNSNFGRGLHRYSSSYNNVERYSLYDKRYEDVGLPLDPHLRIFIASNGNGNEDSSSRKKDRLSEGVC</sequence>
<organism evidence="2 3">
    <name type="scientific">Salvia divinorum</name>
    <name type="common">Maria pastora</name>
    <name type="synonym">Diviner's sage</name>
    <dbReference type="NCBI Taxonomy" id="28513"/>
    <lineage>
        <taxon>Eukaryota</taxon>
        <taxon>Viridiplantae</taxon>
        <taxon>Streptophyta</taxon>
        <taxon>Embryophyta</taxon>
        <taxon>Tracheophyta</taxon>
        <taxon>Spermatophyta</taxon>
        <taxon>Magnoliopsida</taxon>
        <taxon>eudicotyledons</taxon>
        <taxon>Gunneridae</taxon>
        <taxon>Pentapetalae</taxon>
        <taxon>asterids</taxon>
        <taxon>lamiids</taxon>
        <taxon>Lamiales</taxon>
        <taxon>Lamiaceae</taxon>
        <taxon>Nepetoideae</taxon>
        <taxon>Mentheae</taxon>
        <taxon>Salviinae</taxon>
        <taxon>Salvia</taxon>
        <taxon>Salvia subgen. Calosphace</taxon>
    </lineage>
</organism>
<evidence type="ECO:0000313" key="2">
    <source>
        <dbReference type="EMBL" id="KAL1552140.1"/>
    </source>
</evidence>
<reference evidence="2 3" key="1">
    <citation type="submission" date="2024-06" db="EMBL/GenBank/DDBJ databases">
        <title>A chromosome level genome sequence of Diviner's sage (Salvia divinorum).</title>
        <authorList>
            <person name="Ford S.A."/>
            <person name="Ro D.-K."/>
            <person name="Ness R.W."/>
            <person name="Phillips M.A."/>
        </authorList>
    </citation>
    <scope>NUCLEOTIDE SEQUENCE [LARGE SCALE GENOMIC DNA]</scope>
    <source>
        <strain evidence="2">SAF-2024a</strain>
        <tissue evidence="2">Leaf</tissue>
    </source>
</reference>
<feature type="region of interest" description="Disordered" evidence="1">
    <location>
        <begin position="168"/>
        <end position="205"/>
    </location>
</feature>
<keyword evidence="3" id="KW-1185">Reference proteome</keyword>
<feature type="compositionally biased region" description="Polar residues" evidence="1">
    <location>
        <begin position="19"/>
        <end position="42"/>
    </location>
</feature>
<feature type="region of interest" description="Disordered" evidence="1">
    <location>
        <begin position="1"/>
        <end position="45"/>
    </location>
</feature>